<dbReference type="Pfam" id="PF00440">
    <property type="entry name" value="TetR_N"/>
    <property type="match status" value="1"/>
</dbReference>
<evidence type="ECO:0000256" key="2">
    <source>
        <dbReference type="ARBA" id="ARBA00023125"/>
    </source>
</evidence>
<dbReference type="Proteomes" id="UP000279336">
    <property type="component" value="Unassembled WGS sequence"/>
</dbReference>
<dbReference type="AlphaFoldDB" id="A0A8B3FM49"/>
<dbReference type="Pfam" id="PF21597">
    <property type="entry name" value="TetR_C_43"/>
    <property type="match status" value="1"/>
</dbReference>
<name>A0A8B3FM49_9ACTN</name>
<dbReference type="OrthoDB" id="3192968at2"/>
<feature type="region of interest" description="Disordered" evidence="5">
    <location>
        <begin position="196"/>
        <end position="216"/>
    </location>
</feature>
<protein>
    <submittedName>
        <fullName evidence="7">TetR family transcriptional regulator</fullName>
    </submittedName>
</protein>
<reference evidence="7 8" key="1">
    <citation type="submission" date="2018-10" db="EMBL/GenBank/DDBJ databases">
        <title>Propionibacterium australiense Genome Sequencing and Assembly.</title>
        <authorList>
            <person name="Bernier A.-M."/>
            <person name="Bernard K."/>
        </authorList>
    </citation>
    <scope>NUCLEOTIDE SEQUENCE [LARGE SCALE GENOMIC DNA]</scope>
    <source>
        <strain evidence="7 8">NML98A078</strain>
    </source>
</reference>
<keyword evidence="1" id="KW-0805">Transcription regulation</keyword>
<evidence type="ECO:0000313" key="7">
    <source>
        <dbReference type="EMBL" id="RLP09672.1"/>
    </source>
</evidence>
<dbReference type="PANTHER" id="PTHR30055:SF234">
    <property type="entry name" value="HTH-TYPE TRANSCRIPTIONAL REGULATOR BETI"/>
    <property type="match status" value="1"/>
</dbReference>
<gene>
    <name evidence="7" type="ORF">D7U36_07735</name>
</gene>
<dbReference type="Gene3D" id="1.10.357.10">
    <property type="entry name" value="Tetracycline Repressor, domain 2"/>
    <property type="match status" value="1"/>
</dbReference>
<keyword evidence="3" id="KW-0804">Transcription</keyword>
<dbReference type="GO" id="GO:0000976">
    <property type="term" value="F:transcription cis-regulatory region binding"/>
    <property type="evidence" value="ECO:0007669"/>
    <property type="project" value="TreeGrafter"/>
</dbReference>
<dbReference type="PRINTS" id="PR00455">
    <property type="entry name" value="HTHTETR"/>
</dbReference>
<proteinExistence type="predicted"/>
<dbReference type="InterPro" id="IPR009057">
    <property type="entry name" value="Homeodomain-like_sf"/>
</dbReference>
<comment type="caution">
    <text evidence="7">The sequence shown here is derived from an EMBL/GenBank/DDBJ whole genome shotgun (WGS) entry which is preliminary data.</text>
</comment>
<feature type="DNA-binding region" description="H-T-H motif" evidence="4">
    <location>
        <begin position="58"/>
        <end position="77"/>
    </location>
</feature>
<evidence type="ECO:0000256" key="1">
    <source>
        <dbReference type="ARBA" id="ARBA00023015"/>
    </source>
</evidence>
<organism evidence="7 8">
    <name type="scientific">Propionibacterium australiense</name>
    <dbReference type="NCBI Taxonomy" id="119981"/>
    <lineage>
        <taxon>Bacteria</taxon>
        <taxon>Bacillati</taxon>
        <taxon>Actinomycetota</taxon>
        <taxon>Actinomycetes</taxon>
        <taxon>Propionibacteriales</taxon>
        <taxon>Propionibacteriaceae</taxon>
        <taxon>Propionibacterium</taxon>
    </lineage>
</organism>
<feature type="compositionally biased region" description="Basic and acidic residues" evidence="5">
    <location>
        <begin position="24"/>
        <end position="33"/>
    </location>
</feature>
<feature type="region of interest" description="Disordered" evidence="5">
    <location>
        <begin position="1"/>
        <end position="33"/>
    </location>
</feature>
<dbReference type="EMBL" id="RCIW01000010">
    <property type="protein sequence ID" value="RLP09672.1"/>
    <property type="molecule type" value="Genomic_DNA"/>
</dbReference>
<evidence type="ECO:0000256" key="4">
    <source>
        <dbReference type="PROSITE-ProRule" id="PRU00335"/>
    </source>
</evidence>
<feature type="compositionally biased region" description="Polar residues" evidence="5">
    <location>
        <begin position="1"/>
        <end position="17"/>
    </location>
</feature>
<dbReference type="InterPro" id="IPR023772">
    <property type="entry name" value="DNA-bd_HTH_TetR-type_CS"/>
</dbReference>
<keyword evidence="2 4" id="KW-0238">DNA-binding</keyword>
<accession>A0A8B3FM49</accession>
<evidence type="ECO:0000256" key="5">
    <source>
        <dbReference type="SAM" id="MobiDB-lite"/>
    </source>
</evidence>
<sequence length="216" mass="22869">MEAVSGSNDTETASTFQEGCGMPDRSRTASPRRDALRNRELLVNAARQAFASDGLDASMDAIAKAAGVGVGTLYRHFPTKEDLVAAVINLDKPQLEAQRDRIRRADLDPVAALEQWLDVLVRKMTAYDGLPGPLRAAVDATGTPLGSTCHTIVDATETFLAPARDAGLAKPQLTGRALFLAALGIAWASSAADDTETREQLTATLRSGWAAEPPPA</sequence>
<evidence type="ECO:0000259" key="6">
    <source>
        <dbReference type="PROSITE" id="PS50977"/>
    </source>
</evidence>
<dbReference type="GO" id="GO:0003700">
    <property type="term" value="F:DNA-binding transcription factor activity"/>
    <property type="evidence" value="ECO:0007669"/>
    <property type="project" value="TreeGrafter"/>
</dbReference>
<dbReference type="PROSITE" id="PS01081">
    <property type="entry name" value="HTH_TETR_1"/>
    <property type="match status" value="1"/>
</dbReference>
<dbReference type="PANTHER" id="PTHR30055">
    <property type="entry name" value="HTH-TYPE TRANSCRIPTIONAL REGULATOR RUTR"/>
    <property type="match status" value="1"/>
</dbReference>
<dbReference type="InterPro" id="IPR049445">
    <property type="entry name" value="TetR_SbtR-like_C"/>
</dbReference>
<dbReference type="InterPro" id="IPR001647">
    <property type="entry name" value="HTH_TetR"/>
</dbReference>
<feature type="domain" description="HTH tetR-type" evidence="6">
    <location>
        <begin position="36"/>
        <end position="95"/>
    </location>
</feature>
<dbReference type="InterPro" id="IPR050109">
    <property type="entry name" value="HTH-type_TetR-like_transc_reg"/>
</dbReference>
<dbReference type="PROSITE" id="PS50977">
    <property type="entry name" value="HTH_TETR_2"/>
    <property type="match status" value="1"/>
</dbReference>
<evidence type="ECO:0000313" key="8">
    <source>
        <dbReference type="Proteomes" id="UP000279336"/>
    </source>
</evidence>
<dbReference type="SUPFAM" id="SSF46689">
    <property type="entry name" value="Homeodomain-like"/>
    <property type="match status" value="1"/>
</dbReference>
<evidence type="ECO:0000256" key="3">
    <source>
        <dbReference type="ARBA" id="ARBA00023163"/>
    </source>
</evidence>